<dbReference type="InterPro" id="IPR002347">
    <property type="entry name" value="SDR_fam"/>
</dbReference>
<name>A0A3E0VFB4_9MICO</name>
<evidence type="ECO:0000256" key="3">
    <source>
        <dbReference type="RuleBase" id="RU000363"/>
    </source>
</evidence>
<protein>
    <recommendedName>
        <fullName evidence="6">Short-chain dehydrogenase</fullName>
    </recommendedName>
</protein>
<dbReference type="AlphaFoldDB" id="A0A3E0VFB4"/>
<dbReference type="InterPro" id="IPR050259">
    <property type="entry name" value="SDR"/>
</dbReference>
<dbReference type="Proteomes" id="UP000256486">
    <property type="component" value="Unassembled WGS sequence"/>
</dbReference>
<dbReference type="PRINTS" id="PR00080">
    <property type="entry name" value="SDRFAMILY"/>
</dbReference>
<comment type="similarity">
    <text evidence="1 3">Belongs to the short-chain dehydrogenases/reductases (SDR) family.</text>
</comment>
<keyword evidence="5" id="KW-1185">Reference proteome</keyword>
<comment type="caution">
    <text evidence="4">The sequence shown here is derived from an EMBL/GenBank/DDBJ whole genome shotgun (WGS) entry which is preliminary data.</text>
</comment>
<evidence type="ECO:0000313" key="5">
    <source>
        <dbReference type="Proteomes" id="UP000256486"/>
    </source>
</evidence>
<dbReference type="FunFam" id="3.40.50.720:FF:000084">
    <property type="entry name" value="Short-chain dehydrogenase reductase"/>
    <property type="match status" value="1"/>
</dbReference>
<gene>
    <name evidence="4" type="ORF">B7R54_02635</name>
</gene>
<evidence type="ECO:0008006" key="6">
    <source>
        <dbReference type="Google" id="ProtNLM"/>
    </source>
</evidence>
<dbReference type="CDD" id="cd05233">
    <property type="entry name" value="SDR_c"/>
    <property type="match status" value="1"/>
</dbReference>
<keyword evidence="2" id="KW-0560">Oxidoreductase</keyword>
<evidence type="ECO:0000313" key="4">
    <source>
        <dbReference type="EMBL" id="RFA08243.1"/>
    </source>
</evidence>
<evidence type="ECO:0000256" key="1">
    <source>
        <dbReference type="ARBA" id="ARBA00006484"/>
    </source>
</evidence>
<dbReference type="SUPFAM" id="SSF51735">
    <property type="entry name" value="NAD(P)-binding Rossmann-fold domains"/>
    <property type="match status" value="1"/>
</dbReference>
<dbReference type="EMBL" id="NBWZ01000001">
    <property type="protein sequence ID" value="RFA08243.1"/>
    <property type="molecule type" value="Genomic_DNA"/>
</dbReference>
<dbReference type="PRINTS" id="PR00081">
    <property type="entry name" value="GDHRDH"/>
</dbReference>
<sequence>MSGSLAGKQALVTGSTSGIGRAIARAMAAEGASVVVTGRSEERGRAVVDGITADGGTAFFVRADLNDGKAGIDALVAAIQDRTGRGVDILVNNASYNIVSAMSTVETPESLMDSALLGSVKGTFLVTAACLPWMIAQGSGRIINMGSVMGIIGKPGGSFYTAVKAAVHGMTLGWTAEYASLGINTNTIAPGTVLTDAVNDVYENVAPQLPFTPTQKFSTPEDVAAVAVFLAGPGAANICGVTIPVDGGWVAV</sequence>
<dbReference type="RefSeq" id="WP_116413657.1">
    <property type="nucleotide sequence ID" value="NZ_NBWZ01000001.1"/>
</dbReference>
<dbReference type="PANTHER" id="PTHR42879:SF2">
    <property type="entry name" value="3-OXOACYL-[ACYL-CARRIER-PROTEIN] REDUCTASE FABG"/>
    <property type="match status" value="1"/>
</dbReference>
<dbReference type="OrthoDB" id="286404at2"/>
<accession>A0A3E0VFB4</accession>
<reference evidence="4 5" key="1">
    <citation type="submission" date="2017-04" db="EMBL/GenBank/DDBJ databases">
        <title>Comparative genome analysis of Subtercola boreus.</title>
        <authorList>
            <person name="Cho Y.-J."/>
            <person name="Cho A."/>
            <person name="Kim O.-S."/>
            <person name="Lee J.-I."/>
        </authorList>
    </citation>
    <scope>NUCLEOTIDE SEQUENCE [LARGE SCALE GENOMIC DNA]</scope>
    <source>
        <strain evidence="4 5">K300</strain>
    </source>
</reference>
<dbReference type="PANTHER" id="PTHR42879">
    <property type="entry name" value="3-OXOACYL-(ACYL-CARRIER-PROTEIN) REDUCTASE"/>
    <property type="match status" value="1"/>
</dbReference>
<dbReference type="GO" id="GO:0016491">
    <property type="term" value="F:oxidoreductase activity"/>
    <property type="evidence" value="ECO:0007669"/>
    <property type="project" value="UniProtKB-KW"/>
</dbReference>
<dbReference type="InterPro" id="IPR036291">
    <property type="entry name" value="NAD(P)-bd_dom_sf"/>
</dbReference>
<proteinExistence type="inferred from homology"/>
<dbReference type="Pfam" id="PF00106">
    <property type="entry name" value="adh_short"/>
    <property type="match status" value="1"/>
</dbReference>
<evidence type="ECO:0000256" key="2">
    <source>
        <dbReference type="ARBA" id="ARBA00023002"/>
    </source>
</evidence>
<dbReference type="Gene3D" id="3.40.50.720">
    <property type="entry name" value="NAD(P)-binding Rossmann-like Domain"/>
    <property type="match status" value="1"/>
</dbReference>
<organism evidence="4 5">
    <name type="scientific">Subtercola boreus</name>
    <dbReference type="NCBI Taxonomy" id="120213"/>
    <lineage>
        <taxon>Bacteria</taxon>
        <taxon>Bacillati</taxon>
        <taxon>Actinomycetota</taxon>
        <taxon>Actinomycetes</taxon>
        <taxon>Micrococcales</taxon>
        <taxon>Microbacteriaceae</taxon>
        <taxon>Subtercola</taxon>
    </lineage>
</organism>